<evidence type="ECO:0000256" key="1">
    <source>
        <dbReference type="SAM" id="SignalP"/>
    </source>
</evidence>
<keyword evidence="4" id="KW-1185">Reference proteome</keyword>
<reference evidence="3" key="1">
    <citation type="submission" date="2022-10" db="EMBL/GenBank/DDBJ databases">
        <title>Comparative genomic analysis of Cohnella hashimotonis sp. nov., isolated from the International Space Station.</title>
        <authorList>
            <person name="Simpson A."/>
            <person name="Venkateswaran K."/>
        </authorList>
    </citation>
    <scope>NUCLEOTIDE SEQUENCE</scope>
    <source>
        <strain evidence="3">DSM 28161</strain>
    </source>
</reference>
<dbReference type="Proteomes" id="UP001153404">
    <property type="component" value="Unassembled WGS sequence"/>
</dbReference>
<dbReference type="InterPro" id="IPR001119">
    <property type="entry name" value="SLH_dom"/>
</dbReference>
<dbReference type="RefSeq" id="WP_277534111.1">
    <property type="nucleotide sequence ID" value="NZ_JAPDIA010000007.1"/>
</dbReference>
<dbReference type="EMBL" id="JAPDIA010000007">
    <property type="protein sequence ID" value="MDG0811478.1"/>
    <property type="molecule type" value="Genomic_DNA"/>
</dbReference>
<accession>A0A9X4KVZ6</accession>
<feature type="signal peptide" evidence="1">
    <location>
        <begin position="1"/>
        <end position="22"/>
    </location>
</feature>
<keyword evidence="1" id="KW-0732">Signal</keyword>
<dbReference type="PROSITE" id="PS51272">
    <property type="entry name" value="SLH"/>
    <property type="match status" value="3"/>
</dbReference>
<feature type="chain" id="PRO_5040770293" evidence="1">
    <location>
        <begin position="23"/>
        <end position="696"/>
    </location>
</feature>
<sequence>MLGFKRFKSLASLALSVSLAFAGLSAALPAGKSYAESAGATTTAAVASVNVQADIQAAIGYVNANGGVSSDWLAFSFARAGQAVPADYAAKLAAGVETEWAKASPDPTALARYALVANATGLDARSIGGHDLIAKLTSYPSFANVYADIFVLLALDSGNYELPAGTAWTRGDLTAAIVSGIDGSTVPDLYGMALSALGKYKDRPEVAAAADKAVAWLSANLADDNSEAIAQTIVGLAAYGIDPADAKFAKGGSNLVQRLLAFKNTDGGFKHQLSDAASDKAFATEQALRALAAYQLFSASHRSVYVNAASQWVATGVAIEGLNGPLAALSATQAVYAWDALVEMADRNKLKLGYTDDPQYGKFLSAIGDAKGDQSVYWLYAVKRGGAYATIDTSLEKFRLQAGDELYLYLSGADSGLVKSVTAKAAAGGATAVNVQYTYYDSSFKEVTGPAAGVQVSIGGQTAKTDANGTATFKGLSGGELAYTVTGYRDGAAPLVLKYAGTVAVGAGQAGGDSFADAADISSWASEAVGEAYAAGWLQGVSATELKFAPKQQLTRVQFAALILRLLGETPASGAKQTFADVAPGVWYFDAVMTAKSKGLIGGVTATSFKPNDAISRQDLAVVLARAFKLDGSGSKTAFSDQGQISGYALASVRAVYDKGLLKGTSGTAFDPKAKVTREMAAVIASNLLKQGLISK</sequence>
<feature type="domain" description="SLH" evidence="2">
    <location>
        <begin position="575"/>
        <end position="638"/>
    </location>
</feature>
<dbReference type="SUPFAM" id="SSF48239">
    <property type="entry name" value="Terpenoid cyclases/Protein prenyltransferases"/>
    <property type="match status" value="1"/>
</dbReference>
<organism evidence="3 4">
    <name type="scientific">Cohnella rhizosphaerae</name>
    <dbReference type="NCBI Taxonomy" id="1457232"/>
    <lineage>
        <taxon>Bacteria</taxon>
        <taxon>Bacillati</taxon>
        <taxon>Bacillota</taxon>
        <taxon>Bacilli</taxon>
        <taxon>Bacillales</taxon>
        <taxon>Paenibacillaceae</taxon>
        <taxon>Cohnella</taxon>
    </lineage>
</organism>
<evidence type="ECO:0000313" key="4">
    <source>
        <dbReference type="Proteomes" id="UP001153404"/>
    </source>
</evidence>
<dbReference type="AlphaFoldDB" id="A0A9X4KVZ6"/>
<feature type="domain" description="SLH" evidence="2">
    <location>
        <begin position="639"/>
        <end position="696"/>
    </location>
</feature>
<feature type="domain" description="SLH" evidence="2">
    <location>
        <begin position="512"/>
        <end position="573"/>
    </location>
</feature>
<gene>
    <name evidence="3" type="ORF">OMP40_20465</name>
</gene>
<evidence type="ECO:0000313" key="3">
    <source>
        <dbReference type="EMBL" id="MDG0811478.1"/>
    </source>
</evidence>
<dbReference type="Pfam" id="PF00395">
    <property type="entry name" value="SLH"/>
    <property type="match status" value="3"/>
</dbReference>
<dbReference type="InterPro" id="IPR008930">
    <property type="entry name" value="Terpenoid_cyclase/PrenylTrfase"/>
</dbReference>
<dbReference type="Gene3D" id="1.50.10.20">
    <property type="match status" value="1"/>
</dbReference>
<proteinExistence type="predicted"/>
<evidence type="ECO:0000259" key="2">
    <source>
        <dbReference type="PROSITE" id="PS51272"/>
    </source>
</evidence>
<name>A0A9X4KVZ6_9BACL</name>
<protein>
    <submittedName>
        <fullName evidence="3">S-layer homology domain-containing protein</fullName>
    </submittedName>
</protein>
<comment type="caution">
    <text evidence="3">The sequence shown here is derived from an EMBL/GenBank/DDBJ whole genome shotgun (WGS) entry which is preliminary data.</text>
</comment>